<dbReference type="OrthoDB" id="9813375at2"/>
<dbReference type="PANTHER" id="PTHR30314">
    <property type="entry name" value="CELL DIVISION PROTEIN FTSZ-RELATED"/>
    <property type="match status" value="1"/>
</dbReference>
<dbReference type="Proteomes" id="UP000218257">
    <property type="component" value="Chromosome"/>
</dbReference>
<feature type="binding site" evidence="8">
    <location>
        <position position="138"/>
    </location>
    <ligand>
        <name>GTP</name>
        <dbReference type="ChEBI" id="CHEBI:37565"/>
    </ligand>
</feature>
<dbReference type="Pfam" id="PF12327">
    <property type="entry name" value="FtsZ_C"/>
    <property type="match status" value="1"/>
</dbReference>
<dbReference type="PANTHER" id="PTHR30314:SF3">
    <property type="entry name" value="MITOCHONDRIAL DIVISION PROTEIN FSZA"/>
    <property type="match status" value="1"/>
</dbReference>
<reference evidence="14 16" key="1">
    <citation type="journal article" date="2015" name="Sci. Rep.">
        <title>A comparative genomics and reductive dehalogenase gene transcription study of two chloroethene-respiring bacteria, Dehalococcoides mccartyi strains MB and 11a.</title>
        <authorList>
            <person name="Low A."/>
            <person name="Shen Z."/>
            <person name="Cheng D."/>
            <person name="Rogers M.J."/>
            <person name="Lee P.K."/>
            <person name="He J."/>
        </authorList>
    </citation>
    <scope>NUCLEOTIDE SEQUENCE [LARGE SCALE GENOMIC DNA]</scope>
    <source>
        <strain evidence="14 16">MB</strain>
    </source>
</reference>
<keyword evidence="5 8" id="KW-0342">GTP-binding</keyword>
<evidence type="ECO:0000259" key="11">
    <source>
        <dbReference type="SMART" id="SM00864"/>
    </source>
</evidence>
<dbReference type="Gene3D" id="3.40.50.1440">
    <property type="entry name" value="Tubulin/FtsZ, GTPase domain"/>
    <property type="match status" value="1"/>
</dbReference>
<dbReference type="Proteomes" id="UP000053577">
    <property type="component" value="Unassembled WGS sequence"/>
</dbReference>
<dbReference type="PROSITE" id="PS01135">
    <property type="entry name" value="FTSZ_2"/>
    <property type="match status" value="1"/>
</dbReference>
<dbReference type="NCBIfam" id="TIGR00065">
    <property type="entry name" value="ftsZ"/>
    <property type="match status" value="1"/>
</dbReference>
<dbReference type="InterPro" id="IPR037103">
    <property type="entry name" value="Tubulin/FtsZ-like_C"/>
</dbReference>
<keyword evidence="2 8" id="KW-0963">Cytoplasm</keyword>
<dbReference type="HAMAP" id="MF_00909">
    <property type="entry name" value="FtsZ"/>
    <property type="match status" value="1"/>
</dbReference>
<dbReference type="SMART" id="SM00864">
    <property type="entry name" value="Tubulin"/>
    <property type="match status" value="1"/>
</dbReference>
<evidence type="ECO:0000313" key="15">
    <source>
        <dbReference type="EMBL" id="WRO07986.1"/>
    </source>
</evidence>
<comment type="subunit">
    <text evidence="8">Homodimer. Polymerizes to form a dynamic ring structure in a strictly GTP-dependent manner. Interacts directly with several other division proteins.</text>
</comment>
<dbReference type="InterPro" id="IPR020805">
    <property type="entry name" value="Cell_div_FtsZ_CS"/>
</dbReference>
<gene>
    <name evidence="8 15" type="primary">ftsZ</name>
    <name evidence="14" type="ORF">DA01_02360</name>
    <name evidence="13" type="ORF">DEHALATV1_0238</name>
    <name evidence="15" type="ORF">VLL09_03605</name>
</gene>
<keyword evidence="7 8" id="KW-0131">Cell cycle</keyword>
<dbReference type="EMBL" id="AP017649">
    <property type="protein sequence ID" value="BAZ96866.1"/>
    <property type="molecule type" value="Genomic_DNA"/>
</dbReference>
<dbReference type="Gene3D" id="3.30.1330.20">
    <property type="entry name" value="Tubulin/FtsZ, C-terminal domain"/>
    <property type="match status" value="1"/>
</dbReference>
<reference evidence="15" key="3">
    <citation type="submission" date="2023-12" db="EMBL/GenBank/DDBJ databases">
        <title>Isolation of organohalide respiring bacteria Dehalococcoides mccartyi strain GPTCE1 in groundwater collected near a chemical plant in Suzhou, China.</title>
        <authorList>
            <person name="Liu G."/>
        </authorList>
    </citation>
    <scope>NUCLEOTIDE SEQUENCE</scope>
    <source>
        <strain evidence="15">GPTCE1</strain>
    </source>
</reference>
<dbReference type="CDD" id="cd02201">
    <property type="entry name" value="FtsZ_type1"/>
    <property type="match status" value="1"/>
</dbReference>
<feature type="binding site" evidence="8">
    <location>
        <position position="142"/>
    </location>
    <ligand>
        <name>GTP</name>
        <dbReference type="ChEBI" id="CHEBI:37565"/>
    </ligand>
</feature>
<dbReference type="InterPro" id="IPR045061">
    <property type="entry name" value="FtsZ/CetZ"/>
</dbReference>
<dbReference type="InterPro" id="IPR024757">
    <property type="entry name" value="FtsZ_C"/>
</dbReference>
<keyword evidence="4 8" id="KW-0547">Nucleotide-binding</keyword>
<evidence type="ECO:0000259" key="12">
    <source>
        <dbReference type="SMART" id="SM00865"/>
    </source>
</evidence>
<comment type="function">
    <text evidence="8 10">Essential cell division protein that forms a contractile ring structure (Z ring) at the future cell division site. The regulation of the ring assembly controls the timing and the location of cell division. One of the functions of the FtsZ ring is to recruit other cell division proteins to the septum to produce a new cell wall between the dividing cells. Binds GTP and shows GTPase activity.</text>
</comment>
<evidence type="ECO:0000313" key="16">
    <source>
        <dbReference type="Proteomes" id="UP000053577"/>
    </source>
</evidence>
<dbReference type="SUPFAM" id="SSF55307">
    <property type="entry name" value="Tubulin C-terminal domain-like"/>
    <property type="match status" value="1"/>
</dbReference>
<protein>
    <recommendedName>
        <fullName evidence="8 9">Cell division protein FtsZ</fullName>
    </recommendedName>
</protein>
<evidence type="ECO:0000313" key="17">
    <source>
        <dbReference type="Proteomes" id="UP000218257"/>
    </source>
</evidence>
<evidence type="ECO:0000313" key="13">
    <source>
        <dbReference type="EMBL" id="BAZ96866.1"/>
    </source>
</evidence>
<dbReference type="EMBL" id="CP141531">
    <property type="protein sequence ID" value="WRO07986.1"/>
    <property type="molecule type" value="Genomic_DNA"/>
</dbReference>
<comment type="subcellular location">
    <subcellularLocation>
        <location evidence="8">Cytoplasm</location>
    </subcellularLocation>
    <text evidence="8">Assembles at midcell at the inner surface of the cytoplasmic membrane.</text>
</comment>
<dbReference type="Proteomes" id="UP001327986">
    <property type="component" value="Chromosome"/>
</dbReference>
<dbReference type="Pfam" id="PF00091">
    <property type="entry name" value="Tubulin"/>
    <property type="match status" value="1"/>
</dbReference>
<dbReference type="GO" id="GO:0051258">
    <property type="term" value="P:protein polymerization"/>
    <property type="evidence" value="ECO:0007669"/>
    <property type="project" value="UniProtKB-UniRule"/>
</dbReference>
<dbReference type="GO" id="GO:0005525">
    <property type="term" value="F:GTP binding"/>
    <property type="evidence" value="ECO:0007669"/>
    <property type="project" value="UniProtKB-UniRule"/>
</dbReference>
<organism evidence="14 16">
    <name type="scientific">Dehalococcoides mccartyi</name>
    <dbReference type="NCBI Taxonomy" id="61435"/>
    <lineage>
        <taxon>Bacteria</taxon>
        <taxon>Bacillati</taxon>
        <taxon>Chloroflexota</taxon>
        <taxon>Dehalococcoidia</taxon>
        <taxon>Dehalococcoidales</taxon>
        <taxon>Dehalococcoidaceae</taxon>
        <taxon>Dehalococcoides</taxon>
    </lineage>
</organism>
<dbReference type="RefSeq" id="WP_041341232.1">
    <property type="nucleotide sequence ID" value="NZ_AP017649.1"/>
</dbReference>
<dbReference type="FunFam" id="3.40.50.1440:FF:000023">
    <property type="entry name" value="Cell division protein FtsZ"/>
    <property type="match status" value="1"/>
</dbReference>
<accession>A0A0V8M4X6</accession>
<dbReference type="AlphaFoldDB" id="A0A0V8M4X6"/>
<dbReference type="InterPro" id="IPR003008">
    <property type="entry name" value="Tubulin_FtsZ_GTPase"/>
</dbReference>
<dbReference type="PRINTS" id="PR00423">
    <property type="entry name" value="CELLDVISFTSZ"/>
</dbReference>
<dbReference type="GO" id="GO:0043093">
    <property type="term" value="P:FtsZ-dependent cytokinesis"/>
    <property type="evidence" value="ECO:0007669"/>
    <property type="project" value="UniProtKB-UniRule"/>
</dbReference>
<evidence type="ECO:0000256" key="7">
    <source>
        <dbReference type="ARBA" id="ARBA00023306"/>
    </source>
</evidence>
<proteinExistence type="inferred from homology"/>
<feature type="domain" description="Tubulin/FtsZ GTPase" evidence="11">
    <location>
        <begin position="12"/>
        <end position="204"/>
    </location>
</feature>
<evidence type="ECO:0000256" key="9">
    <source>
        <dbReference type="NCBIfam" id="TIGR00065"/>
    </source>
</evidence>
<reference evidence="13 17" key="2">
    <citation type="journal article" date="2017" name="Sci. Rep.">
        <title>Isolation and genomic characterization of a Dehalococcoides strain suggests genomic rearrangement during culture.</title>
        <authorList>
            <person name="Yohda M."/>
            <person name="Ikegami K."/>
            <person name="Aita Y."/>
            <person name="Kitajima M."/>
            <person name="Takechi A."/>
            <person name="Iwamoto M."/>
            <person name="Fukuda T."/>
            <person name="Tamura N."/>
            <person name="Shibasaki J."/>
            <person name="Koike S."/>
            <person name="Komatsu D."/>
            <person name="Miyagi S."/>
            <person name="Nishimura M."/>
            <person name="Uchino Y."/>
            <person name="Shiroma A."/>
            <person name="Shimoji M."/>
            <person name="Tamotsu H."/>
            <person name="Ashimine N."/>
            <person name="Shinzato M."/>
            <person name="Ohki S."/>
            <person name="Nakano K."/>
            <person name="Teruya K."/>
            <person name="Satou K."/>
            <person name="Hirano T."/>
            <person name="Yagi O."/>
        </authorList>
    </citation>
    <scope>NUCLEOTIDE SEQUENCE [LARGE SCALE GENOMIC DNA]</scope>
    <source>
        <strain evidence="13 17">UCH-ATV1</strain>
    </source>
</reference>
<evidence type="ECO:0000256" key="10">
    <source>
        <dbReference type="RuleBase" id="RU000631"/>
    </source>
</evidence>
<comment type="similarity">
    <text evidence="1 8 10">Belongs to the FtsZ family.</text>
</comment>
<dbReference type="InterPro" id="IPR036525">
    <property type="entry name" value="Tubulin/FtsZ_GTPase_sf"/>
</dbReference>
<evidence type="ECO:0000313" key="14">
    <source>
        <dbReference type="EMBL" id="KSV18837.1"/>
    </source>
</evidence>
<evidence type="ECO:0000256" key="6">
    <source>
        <dbReference type="ARBA" id="ARBA00023210"/>
    </source>
</evidence>
<dbReference type="eggNOG" id="COG0206">
    <property type="taxonomic scope" value="Bacteria"/>
</dbReference>
<dbReference type="EMBL" id="JGYD01000010">
    <property type="protein sequence ID" value="KSV18837.1"/>
    <property type="molecule type" value="Genomic_DNA"/>
</dbReference>
<evidence type="ECO:0000256" key="1">
    <source>
        <dbReference type="ARBA" id="ARBA00009690"/>
    </source>
</evidence>
<evidence type="ECO:0000256" key="2">
    <source>
        <dbReference type="ARBA" id="ARBA00022490"/>
    </source>
</evidence>
<dbReference type="SUPFAM" id="SSF52490">
    <property type="entry name" value="Tubulin nucleotide-binding domain-like"/>
    <property type="match status" value="1"/>
</dbReference>
<dbReference type="SMART" id="SM00865">
    <property type="entry name" value="Tubulin_C"/>
    <property type="match status" value="1"/>
</dbReference>
<feature type="domain" description="Tubulin/FtsZ 2-layer sandwich" evidence="12">
    <location>
        <begin position="206"/>
        <end position="323"/>
    </location>
</feature>
<feature type="binding site" evidence="8">
    <location>
        <position position="186"/>
    </location>
    <ligand>
        <name>GTP</name>
        <dbReference type="ChEBI" id="CHEBI:37565"/>
    </ligand>
</feature>
<keyword evidence="3 8" id="KW-0132">Cell division</keyword>
<feature type="binding site" evidence="8">
    <location>
        <begin position="107"/>
        <end position="109"/>
    </location>
    <ligand>
        <name>GTP</name>
        <dbReference type="ChEBI" id="CHEBI:37565"/>
    </ligand>
</feature>
<evidence type="ECO:0000256" key="4">
    <source>
        <dbReference type="ARBA" id="ARBA00022741"/>
    </source>
</evidence>
<dbReference type="GO" id="GO:0000917">
    <property type="term" value="P:division septum assembly"/>
    <property type="evidence" value="ECO:0007669"/>
    <property type="project" value="UniProtKB-KW"/>
</dbReference>
<dbReference type="GO" id="GO:0003924">
    <property type="term" value="F:GTPase activity"/>
    <property type="evidence" value="ECO:0007669"/>
    <property type="project" value="UniProtKB-UniRule"/>
</dbReference>
<keyword evidence="6 8" id="KW-0717">Septation</keyword>
<sequence length="376" mass="39456">MAKTSFVPNPARIKVFGCGGGGCNAVTRMVREEIQGVEFIAINTDAQALAITEAPIRLQIGERVTRGLGAGGDHNMGQKAAEESRDEIREIVNGADMVFVTAGMGGGTGTGSAPIVAEESKKSGALTIAVVTKPFTFEGAHRASTAKEGINRLLGKVDTLIIIPNDRLLDLCDQKTGVDAAFKMADDVLRHGVQAISEVITVPGLINLDFADVRAVMKDAGPAWMSIGYGSGKNRASDAAKSALASPLLDVSITGSKGVLFNIVGGPDLSLMEVNEAADVIKQAVDPDANIIFGVASDASMGSNVKITLIATGFVSKMGMAEEEGDDAITRQLKGIKTEDELDVPSFLRRPLFNRARPVAPPVDSHSNKPSSRISW</sequence>
<evidence type="ECO:0000256" key="8">
    <source>
        <dbReference type="HAMAP-Rule" id="MF_00909"/>
    </source>
</evidence>
<dbReference type="GO" id="GO:0005737">
    <property type="term" value="C:cytoplasm"/>
    <property type="evidence" value="ECO:0007669"/>
    <property type="project" value="UniProtKB-SubCell"/>
</dbReference>
<dbReference type="InterPro" id="IPR008280">
    <property type="entry name" value="Tub_FtsZ_C"/>
</dbReference>
<name>A0A0V8M4X6_9CHLR</name>
<evidence type="ECO:0000256" key="5">
    <source>
        <dbReference type="ARBA" id="ARBA00023134"/>
    </source>
</evidence>
<dbReference type="InterPro" id="IPR018316">
    <property type="entry name" value="Tubulin/FtsZ_2-layer-sand-dom"/>
</dbReference>
<feature type="binding site" evidence="8">
    <location>
        <begin position="20"/>
        <end position="24"/>
    </location>
    <ligand>
        <name>GTP</name>
        <dbReference type="ChEBI" id="CHEBI:37565"/>
    </ligand>
</feature>
<dbReference type="PATRIC" id="fig|61435.5.peg.478"/>
<dbReference type="GO" id="GO:0032153">
    <property type="term" value="C:cell division site"/>
    <property type="evidence" value="ECO:0007669"/>
    <property type="project" value="UniProtKB-UniRule"/>
</dbReference>
<evidence type="ECO:0000256" key="3">
    <source>
        <dbReference type="ARBA" id="ARBA00022618"/>
    </source>
</evidence>
<dbReference type="InterPro" id="IPR000158">
    <property type="entry name" value="Cell_div_FtsZ"/>
</dbReference>